<dbReference type="STRING" id="363754.RHSP_06276"/>
<dbReference type="Proteomes" id="UP000012429">
    <property type="component" value="Unassembled WGS sequence"/>
</dbReference>
<feature type="signal peptide" evidence="2">
    <location>
        <begin position="1"/>
        <end position="22"/>
    </location>
</feature>
<gene>
    <name evidence="3" type="ORF">RHSP_06276</name>
</gene>
<feature type="compositionally biased region" description="Polar residues" evidence="1">
    <location>
        <begin position="553"/>
        <end position="564"/>
    </location>
</feature>
<keyword evidence="4" id="KW-1185">Reference proteome</keyword>
<reference evidence="3 4" key="1">
    <citation type="journal article" date="2012" name="BMC Genomics">
        <title>Genomic basis of broad host range and environmental adaptability of Rhizobium tropici CIAT 899 and Rhizobium sp. PRF 81 which are used in inoculants for common bean (Phaseolus vulgaris L.).</title>
        <authorList>
            <person name="Ormeno-Orrillo E."/>
            <person name="Menna P."/>
            <person name="Almeida L.G."/>
            <person name="Ollero F.J."/>
            <person name="Nicolas M.F."/>
            <person name="Pains Rodrigues E."/>
            <person name="Shigueyoshi Nakatani A."/>
            <person name="Silva Batista J.S."/>
            <person name="Oliveira Chueire L.M."/>
            <person name="Souza R.C."/>
            <person name="Ribeiro Vasconcelos A.T."/>
            <person name="Megias M."/>
            <person name="Hungria M."/>
            <person name="Martinez-Romero E."/>
        </authorList>
    </citation>
    <scope>NUCLEOTIDE SEQUENCE [LARGE SCALE GENOMIC DNA]</scope>
    <source>
        <strain evidence="3 4">PRF 81</strain>
    </source>
</reference>
<evidence type="ECO:0000313" key="3">
    <source>
        <dbReference type="EMBL" id="ENN85606.1"/>
    </source>
</evidence>
<proteinExistence type="predicted"/>
<evidence type="ECO:0000313" key="4">
    <source>
        <dbReference type="Proteomes" id="UP000012429"/>
    </source>
</evidence>
<comment type="caution">
    <text evidence="3">The sequence shown here is derived from an EMBL/GenBank/DDBJ whole genome shotgun (WGS) entry which is preliminary data.</text>
</comment>
<feature type="compositionally biased region" description="Pro residues" evidence="1">
    <location>
        <begin position="565"/>
        <end position="580"/>
    </location>
</feature>
<dbReference type="Gene3D" id="1.25.40.10">
    <property type="entry name" value="Tetratricopeptide repeat domain"/>
    <property type="match status" value="2"/>
</dbReference>
<feature type="region of interest" description="Disordered" evidence="1">
    <location>
        <begin position="543"/>
        <end position="580"/>
    </location>
</feature>
<organism evidence="3 4">
    <name type="scientific">Rhizobium freirei PRF 81</name>
    <dbReference type="NCBI Taxonomy" id="363754"/>
    <lineage>
        <taxon>Bacteria</taxon>
        <taxon>Pseudomonadati</taxon>
        <taxon>Pseudomonadota</taxon>
        <taxon>Alphaproteobacteria</taxon>
        <taxon>Hyphomicrobiales</taxon>
        <taxon>Rhizobiaceae</taxon>
        <taxon>Rhizobium/Agrobacterium group</taxon>
        <taxon>Rhizobium</taxon>
    </lineage>
</organism>
<accession>N6UXX8</accession>
<dbReference type="EMBL" id="AQHN01000083">
    <property type="protein sequence ID" value="ENN85606.1"/>
    <property type="molecule type" value="Genomic_DNA"/>
</dbReference>
<protein>
    <recommendedName>
        <fullName evidence="5">Cellulose synthesis protein</fullName>
    </recommendedName>
</protein>
<evidence type="ECO:0000256" key="2">
    <source>
        <dbReference type="SAM" id="SignalP"/>
    </source>
</evidence>
<dbReference type="PATRIC" id="fig|363754.4.peg.4870"/>
<evidence type="ECO:0008006" key="5">
    <source>
        <dbReference type="Google" id="ProtNLM"/>
    </source>
</evidence>
<dbReference type="InterPro" id="IPR011990">
    <property type="entry name" value="TPR-like_helical_dom_sf"/>
</dbReference>
<evidence type="ECO:0000256" key="1">
    <source>
        <dbReference type="SAM" id="MobiDB-lite"/>
    </source>
</evidence>
<dbReference type="AlphaFoldDB" id="N6UXX8"/>
<feature type="region of interest" description="Disordered" evidence="1">
    <location>
        <begin position="80"/>
        <end position="126"/>
    </location>
</feature>
<keyword evidence="2" id="KW-0732">Signal</keyword>
<sequence>MFIKSTLIMAFMAVAVAGFTLATKDHDSPEDKIKLARSHRLEPQATLVADTKLAAPQGQPVDLQAIADHIQATAPSAVLAGSPTTSQVDKSSPAATAQAAPQPATPQPVPQQAPEQQPNQVQPANAAKVDESALRYFASHGDKARLQAEISRLQTLYPNWTPPADPLAVPQNSDKQLEAMWQLYSESRYAEVRKAIADRQTAEAGWQPPSDLLERLAVAEARTRIVNASDLKQYATVIDIGSKNPSLLTCSDIDILWRVAEAFIRTDRAQRGKDAYSYILKTCTNPQERLATIQKASALLPYQPMQDLLALEKPDGNGGREFDSIRTDLARRFVAQGNDDPKLTVSQDYLSQVERVARSQGLASDGSLLGWYYLRRSNYSDAEQWFKAAHEKEDSATISQGLALVLIADRKPQEAEDAMYNWRGESKDAMATYLAATANLIALQPPANLTEEVLGRVAAEVVKEKYVPTAQQFGWYARTMNQPQAAARWFETALRWKPDDEPSAYGLAITRNQLNDRQGVAEVQRLWAGRSQRIAVLGEPASRTPIAAPLPSPNQTAQTVSPQRSPQPPQNAPLAAPQPVPQIPVAQSDAMTRAPTQPVAPVRRSAPIEYAQPETRARTSARTTRRPAGCTTTINAELLTPANALSRGWCLMNLNRPMEAVEAFGVALNNSDPKSREEAAYGQSLAYLRAGLANNAAVAATKAPMNHQRAAELQVAILADRALSAFNGKRYHEALLYLDQRSQLQQERVDLMVLRGYSYLNLKMYDDAQRIFTAVAATGNRDGSRGLKDLMLATHPQPGEY</sequence>
<dbReference type="SUPFAM" id="SSF48452">
    <property type="entry name" value="TPR-like"/>
    <property type="match status" value="2"/>
</dbReference>
<feature type="compositionally biased region" description="Low complexity" evidence="1">
    <location>
        <begin position="93"/>
        <end position="102"/>
    </location>
</feature>
<feature type="chain" id="PRO_5004125879" description="Cellulose synthesis protein" evidence="2">
    <location>
        <begin position="23"/>
        <end position="801"/>
    </location>
</feature>
<feature type="compositionally biased region" description="Low complexity" evidence="1">
    <location>
        <begin position="112"/>
        <end position="126"/>
    </location>
</feature>
<dbReference type="RefSeq" id="WP_004123957.1">
    <property type="nucleotide sequence ID" value="NZ_AQHN01000083.1"/>
</dbReference>
<name>N6UXX8_9HYPH</name>